<comment type="caution">
    <text evidence="1">The sequence shown here is derived from an EMBL/GenBank/DDBJ whole genome shotgun (WGS) entry which is preliminary data.</text>
</comment>
<evidence type="ECO:0000313" key="2">
    <source>
        <dbReference type="Proteomes" id="UP000034264"/>
    </source>
</evidence>
<accession>A0A0G1M3T5</accession>
<dbReference type="EMBL" id="LCKS01000005">
    <property type="protein sequence ID" value="KKU02926.1"/>
    <property type="molecule type" value="Genomic_DNA"/>
</dbReference>
<sequence>MDITFSKREFKIKGKTGVVSVGERVKVNENFVIDQPGEYEVGGVSVIGLVGGGYVVEMDGLRLCTATKSAEAGAIDIALLPEVDAEVVKQIDPWVVVTTGKEGVAKYTISRDKLPTELTTIWLTS</sequence>
<name>A0A0G1M3T5_9BACT</name>
<dbReference type="Proteomes" id="UP000034264">
    <property type="component" value="Unassembled WGS sequence"/>
</dbReference>
<organism evidence="1 2">
    <name type="scientific">Candidatus Amesbacteria bacterium GW2011_GWC2_45_19</name>
    <dbReference type="NCBI Taxonomy" id="1618366"/>
    <lineage>
        <taxon>Bacteria</taxon>
        <taxon>Candidatus Amesiibacteriota</taxon>
    </lineage>
</organism>
<proteinExistence type="predicted"/>
<gene>
    <name evidence="1" type="ORF">UX05_C0005G0003</name>
</gene>
<evidence type="ECO:0000313" key="1">
    <source>
        <dbReference type="EMBL" id="KKU02926.1"/>
    </source>
</evidence>
<protein>
    <submittedName>
        <fullName evidence="1">Uncharacterized protein</fullName>
    </submittedName>
</protein>
<dbReference type="AlphaFoldDB" id="A0A0G1M3T5"/>
<reference evidence="1 2" key="1">
    <citation type="journal article" date="2015" name="Nature">
        <title>rRNA introns, odd ribosomes, and small enigmatic genomes across a large radiation of phyla.</title>
        <authorList>
            <person name="Brown C.T."/>
            <person name="Hug L.A."/>
            <person name="Thomas B.C."/>
            <person name="Sharon I."/>
            <person name="Castelle C.J."/>
            <person name="Singh A."/>
            <person name="Wilkins M.J."/>
            <person name="Williams K.H."/>
            <person name="Banfield J.F."/>
        </authorList>
    </citation>
    <scope>NUCLEOTIDE SEQUENCE [LARGE SCALE GENOMIC DNA]</scope>
</reference>